<dbReference type="eggNOG" id="COG2165">
    <property type="taxonomic scope" value="Bacteria"/>
</dbReference>
<name>B4VMI6_9CYAN</name>
<reference evidence="2 3" key="1">
    <citation type="submission" date="2008-07" db="EMBL/GenBank/DDBJ databases">
        <authorList>
            <person name="Tandeau de Marsac N."/>
            <person name="Ferriera S."/>
            <person name="Johnson J."/>
            <person name="Kravitz S."/>
            <person name="Beeson K."/>
            <person name="Sutton G."/>
            <person name="Rogers Y.-H."/>
            <person name="Friedman R."/>
            <person name="Frazier M."/>
            <person name="Venter J.C."/>
        </authorList>
    </citation>
    <scope>NUCLEOTIDE SEQUENCE [LARGE SCALE GENOMIC DNA]</scope>
    <source>
        <strain evidence="2 3">PCC 7420</strain>
    </source>
</reference>
<dbReference type="Proteomes" id="UP000003835">
    <property type="component" value="Unassembled WGS sequence"/>
</dbReference>
<keyword evidence="1" id="KW-1133">Transmembrane helix</keyword>
<evidence type="ECO:0000256" key="1">
    <source>
        <dbReference type="SAM" id="Phobius"/>
    </source>
</evidence>
<dbReference type="EMBL" id="DS989845">
    <property type="protein sequence ID" value="EDX76678.1"/>
    <property type="molecule type" value="Genomic_DNA"/>
</dbReference>
<dbReference type="InterPro" id="IPR012902">
    <property type="entry name" value="N_methyl_site"/>
</dbReference>
<organism evidence="2 3">
    <name type="scientific">Coleofasciculus chthonoplastes PCC 7420</name>
    <dbReference type="NCBI Taxonomy" id="118168"/>
    <lineage>
        <taxon>Bacteria</taxon>
        <taxon>Bacillati</taxon>
        <taxon>Cyanobacteriota</taxon>
        <taxon>Cyanophyceae</taxon>
        <taxon>Coleofasciculales</taxon>
        <taxon>Coleofasciculaceae</taxon>
        <taxon>Coleofasciculus</taxon>
    </lineage>
</organism>
<evidence type="ECO:0000313" key="2">
    <source>
        <dbReference type="EMBL" id="EDX76678.1"/>
    </source>
</evidence>
<dbReference type="HOGENOM" id="CLU_105815_0_0_3"/>
<keyword evidence="1" id="KW-0472">Membrane</keyword>
<keyword evidence="1" id="KW-0812">Transmembrane</keyword>
<dbReference type="NCBIfam" id="TIGR02532">
    <property type="entry name" value="IV_pilin_GFxxxE"/>
    <property type="match status" value="1"/>
</dbReference>
<dbReference type="AlphaFoldDB" id="B4VMI6"/>
<keyword evidence="3" id="KW-1185">Reference proteome</keyword>
<proteinExistence type="predicted"/>
<feature type="transmembrane region" description="Helical" evidence="1">
    <location>
        <begin position="20"/>
        <end position="47"/>
    </location>
</feature>
<evidence type="ECO:0000313" key="3">
    <source>
        <dbReference type="Proteomes" id="UP000003835"/>
    </source>
</evidence>
<dbReference type="STRING" id="118168.MC7420_1681"/>
<dbReference type="Pfam" id="PF07963">
    <property type="entry name" value="N_methyl"/>
    <property type="match status" value="1"/>
</dbReference>
<sequence>MMSKRQLFHPPSKPNQAGFTVIESLMAIIVVSILMIGLSPVIVLSVATRVQARRVERATQAARTYIDGLQAGTIDFPLHTVPVADATNKNSFAVIGAPNSSVNLSSCSGNTYCQNTASESLYCIDFDDDGGCTSDSLIDMIVQGYRSVPSGTGTVTSPENSYFLGVRVYRADAFSGGRTLTAGTQKATFTGGTGLSSSEAPLVEMTTEVNASEVNYQNLCDRLGGCN</sequence>
<protein>
    <submittedName>
        <fullName evidence="2">Prepilin-type N-terminal cleavage/methylation domain protein</fullName>
    </submittedName>
</protein>
<dbReference type="RefSeq" id="WP_006099636.1">
    <property type="nucleotide sequence ID" value="NZ_DS989845.1"/>
</dbReference>
<dbReference type="NCBIfam" id="NF038303">
    <property type="entry name" value="EPS_HpsB"/>
    <property type="match status" value="1"/>
</dbReference>
<gene>
    <name evidence="2" type="ORF">MC7420_1681</name>
</gene>
<accession>B4VMI6</accession>